<keyword evidence="2 4" id="KW-0238">DNA-binding</keyword>
<evidence type="ECO:0000259" key="5">
    <source>
        <dbReference type="PROSITE" id="PS50977"/>
    </source>
</evidence>
<dbReference type="Gene3D" id="1.10.357.10">
    <property type="entry name" value="Tetracycline Repressor, domain 2"/>
    <property type="match status" value="1"/>
</dbReference>
<evidence type="ECO:0000256" key="2">
    <source>
        <dbReference type="ARBA" id="ARBA00023125"/>
    </source>
</evidence>
<dbReference type="Pfam" id="PF21993">
    <property type="entry name" value="TetR_C_13_2"/>
    <property type="match status" value="1"/>
</dbReference>
<dbReference type="InterPro" id="IPR036271">
    <property type="entry name" value="Tet_transcr_reg_TetR-rel_C_sf"/>
</dbReference>
<gene>
    <name evidence="6" type="ORF">LMG31506_05272</name>
</gene>
<dbReference type="PANTHER" id="PTHR47506">
    <property type="entry name" value="TRANSCRIPTIONAL REGULATORY PROTEIN"/>
    <property type="match status" value="1"/>
</dbReference>
<feature type="DNA-binding region" description="H-T-H motif" evidence="4">
    <location>
        <begin position="33"/>
        <end position="52"/>
    </location>
</feature>
<dbReference type="InterPro" id="IPR009057">
    <property type="entry name" value="Homeodomain-like_sf"/>
</dbReference>
<evidence type="ECO:0000313" key="6">
    <source>
        <dbReference type="EMBL" id="CAG2155080.1"/>
    </source>
</evidence>
<protein>
    <recommendedName>
        <fullName evidence="5">HTH tetR-type domain-containing protein</fullName>
    </recommendedName>
</protein>
<reference evidence="6" key="1">
    <citation type="submission" date="2021-03" db="EMBL/GenBank/DDBJ databases">
        <authorList>
            <person name="Peeters C."/>
        </authorList>
    </citation>
    <scope>NUCLEOTIDE SEQUENCE</scope>
    <source>
        <strain evidence="6">LMG 31506</strain>
    </source>
</reference>
<dbReference type="Pfam" id="PF00440">
    <property type="entry name" value="TetR_N"/>
    <property type="match status" value="1"/>
</dbReference>
<dbReference type="GO" id="GO:0003677">
    <property type="term" value="F:DNA binding"/>
    <property type="evidence" value="ECO:0007669"/>
    <property type="project" value="UniProtKB-UniRule"/>
</dbReference>
<dbReference type="AlphaFoldDB" id="A0A916IZG7"/>
<dbReference type="EMBL" id="CAJPUY010000024">
    <property type="protein sequence ID" value="CAG2155080.1"/>
    <property type="molecule type" value="Genomic_DNA"/>
</dbReference>
<accession>A0A916IZG7</accession>
<dbReference type="InterPro" id="IPR054156">
    <property type="entry name" value="YxaF_TetR_C"/>
</dbReference>
<keyword evidence="1" id="KW-0805">Transcription regulation</keyword>
<comment type="caution">
    <text evidence="6">The sequence shown here is derived from an EMBL/GenBank/DDBJ whole genome shotgun (WGS) entry which is preliminary data.</text>
</comment>
<dbReference type="SUPFAM" id="SSF48498">
    <property type="entry name" value="Tetracyclin repressor-like, C-terminal domain"/>
    <property type="match status" value="1"/>
</dbReference>
<proteinExistence type="predicted"/>
<evidence type="ECO:0000256" key="4">
    <source>
        <dbReference type="PROSITE-ProRule" id="PRU00335"/>
    </source>
</evidence>
<dbReference type="PANTHER" id="PTHR47506:SF7">
    <property type="entry name" value="TRANSCRIPTIONAL REGULATORY PROTEIN"/>
    <property type="match status" value="1"/>
</dbReference>
<dbReference type="PROSITE" id="PS50977">
    <property type="entry name" value="HTH_TETR_2"/>
    <property type="match status" value="1"/>
</dbReference>
<keyword evidence="3" id="KW-0804">Transcription</keyword>
<keyword evidence="7" id="KW-1185">Reference proteome</keyword>
<dbReference type="SUPFAM" id="SSF46689">
    <property type="entry name" value="Homeodomain-like"/>
    <property type="match status" value="1"/>
</dbReference>
<dbReference type="PRINTS" id="PR00455">
    <property type="entry name" value="HTHTETR"/>
</dbReference>
<evidence type="ECO:0000256" key="3">
    <source>
        <dbReference type="ARBA" id="ARBA00023163"/>
    </source>
</evidence>
<dbReference type="Gene3D" id="1.10.10.60">
    <property type="entry name" value="Homeodomain-like"/>
    <property type="match status" value="1"/>
</dbReference>
<sequence length="196" mass="20925">MVYVKREQSDENRAALLATAGRLFRERGIDGVGVAEIAREAGLTHGALYAHFRSKDDLATEAFSQGLARSREAFRGAATDRDGSVSGYLDYLLSPLRRDDPGMSCPMTASASEVGRHGKDISARFAKGFQDKASAFEAVLDDAIPDAERRRLAMTIVAAEIGAMAVARAVAKSDPSLSDEVLKAVHAVLVKASKAQ</sequence>
<dbReference type="InterPro" id="IPR001647">
    <property type="entry name" value="HTH_TetR"/>
</dbReference>
<dbReference type="Proteomes" id="UP000672934">
    <property type="component" value="Unassembled WGS sequence"/>
</dbReference>
<feature type="domain" description="HTH tetR-type" evidence="5">
    <location>
        <begin position="10"/>
        <end position="70"/>
    </location>
</feature>
<evidence type="ECO:0000256" key="1">
    <source>
        <dbReference type="ARBA" id="ARBA00023015"/>
    </source>
</evidence>
<evidence type="ECO:0000313" key="7">
    <source>
        <dbReference type="Proteomes" id="UP000672934"/>
    </source>
</evidence>
<organism evidence="6 7">
    <name type="scientific">Cupriavidus yeoncheonensis</name>
    <dbReference type="NCBI Taxonomy" id="1462994"/>
    <lineage>
        <taxon>Bacteria</taxon>
        <taxon>Pseudomonadati</taxon>
        <taxon>Pseudomonadota</taxon>
        <taxon>Betaproteobacteria</taxon>
        <taxon>Burkholderiales</taxon>
        <taxon>Burkholderiaceae</taxon>
        <taxon>Cupriavidus</taxon>
    </lineage>
</organism>
<name>A0A916IZG7_9BURK</name>